<keyword evidence="4" id="KW-0067">ATP-binding</keyword>
<dbReference type="Gene3D" id="1.20.1560.10">
    <property type="entry name" value="ABC transporter type 1, transmembrane domain"/>
    <property type="match status" value="1"/>
</dbReference>
<feature type="transmembrane region" description="Helical" evidence="7">
    <location>
        <begin position="188"/>
        <end position="206"/>
    </location>
</feature>
<protein>
    <recommendedName>
        <fullName evidence="8">ABC transporter domain-containing protein</fullName>
    </recommendedName>
</protein>
<proteinExistence type="predicted"/>
<dbReference type="InterPro" id="IPR027417">
    <property type="entry name" value="P-loop_NTPase"/>
</dbReference>
<organism evidence="9 10">
    <name type="scientific">Ancrocorticia populi</name>
    <dbReference type="NCBI Taxonomy" id="2175228"/>
    <lineage>
        <taxon>Bacteria</taxon>
        <taxon>Bacillati</taxon>
        <taxon>Actinomycetota</taxon>
        <taxon>Actinomycetes</taxon>
        <taxon>Actinomycetales</taxon>
        <taxon>Actinomycetaceae</taxon>
        <taxon>Ancrocorticia</taxon>
    </lineage>
</organism>
<sequence length="602" mass="66476">MGALTAPRCTSVWLLKRSRQSRVRMRLFENYPIWLWALRVGFHASPWSACLSTLLMMTLALIPAINVLLVRGLAERLTSGDGNILPLILLAGLVFGAGGALEQITYALSRLHAIRLENFVCVCFDTRLARTDARDYSSSGFMRRVRNARQSTVEGQVSSQFQASINIICAVITAASLAFALWDLSEKAALVSLLAPVPTVIAYAWYGRKESHYWPLASEEMRRATYLTDQIAYQRTGSELASLDASVEVARLSRSHRRKHLGIRQRLEGMAVWADVLSGLATILLFCGALIFLYQDSVHETGAVFAGIIGLMSGIGAMAGIGYQIGELVTSIPANSHFRQFINSGYRDKERLRLKNVETLRVVDLSVHYDALCAVNNISMTAYRGGVCALVGENGSGKTSLIKAIMNVQDNADGSIYLDQTRIRLGRDNNVSYPFAVVQQDYGRYEISVRELLVLGQDHERITDDSLWSALTQAEAAGFVENLPKGLETLLGVQWGGVDVSGGQWQRLALARAFLSDAPVWFLDEPTSAIDAPTEQRIFDRLAEESKNHLIILSSHRVSTLRSAQQIFLLREGNIVESGTYSELLAGGTEFRRMFESQLSGN</sequence>
<dbReference type="GO" id="GO:0005524">
    <property type="term" value="F:ATP binding"/>
    <property type="evidence" value="ECO:0007669"/>
    <property type="project" value="UniProtKB-KW"/>
</dbReference>
<dbReference type="AlphaFoldDB" id="A0A2V1KAR6"/>
<reference evidence="10" key="1">
    <citation type="submission" date="2018-05" db="EMBL/GenBank/DDBJ databases">
        <authorList>
            <person name="Li Y."/>
        </authorList>
    </citation>
    <scope>NUCLEOTIDE SEQUENCE [LARGE SCALE GENOMIC DNA]</scope>
    <source>
        <strain evidence="10">sk1b4</strain>
    </source>
</reference>
<dbReference type="GO" id="GO:0016887">
    <property type="term" value="F:ATP hydrolysis activity"/>
    <property type="evidence" value="ECO:0007669"/>
    <property type="project" value="InterPro"/>
</dbReference>
<dbReference type="InterPro" id="IPR036640">
    <property type="entry name" value="ABC1_TM_sf"/>
</dbReference>
<feature type="transmembrane region" description="Helical" evidence="7">
    <location>
        <begin position="161"/>
        <end position="181"/>
    </location>
</feature>
<dbReference type="SUPFAM" id="SSF90123">
    <property type="entry name" value="ABC transporter transmembrane region"/>
    <property type="match status" value="1"/>
</dbReference>
<evidence type="ECO:0000256" key="5">
    <source>
        <dbReference type="ARBA" id="ARBA00022989"/>
    </source>
</evidence>
<dbReference type="PANTHER" id="PTHR24221">
    <property type="entry name" value="ATP-BINDING CASSETTE SUB-FAMILY B"/>
    <property type="match status" value="1"/>
</dbReference>
<evidence type="ECO:0000313" key="10">
    <source>
        <dbReference type="Proteomes" id="UP000245283"/>
    </source>
</evidence>
<dbReference type="InterPro" id="IPR039421">
    <property type="entry name" value="Type_1_exporter"/>
</dbReference>
<evidence type="ECO:0000256" key="6">
    <source>
        <dbReference type="ARBA" id="ARBA00023136"/>
    </source>
</evidence>
<dbReference type="PANTHER" id="PTHR24221:SF654">
    <property type="entry name" value="ATP-BINDING CASSETTE SUB-FAMILY B MEMBER 6"/>
    <property type="match status" value="1"/>
</dbReference>
<comment type="caution">
    <text evidence="9">The sequence shown here is derived from an EMBL/GenBank/DDBJ whole genome shotgun (WGS) entry which is preliminary data.</text>
</comment>
<dbReference type="PROSITE" id="PS00211">
    <property type="entry name" value="ABC_TRANSPORTER_1"/>
    <property type="match status" value="1"/>
</dbReference>
<dbReference type="Gene3D" id="3.40.50.300">
    <property type="entry name" value="P-loop containing nucleotide triphosphate hydrolases"/>
    <property type="match status" value="1"/>
</dbReference>
<dbReference type="PROSITE" id="PS50893">
    <property type="entry name" value="ABC_TRANSPORTER_2"/>
    <property type="match status" value="1"/>
</dbReference>
<feature type="transmembrane region" description="Helical" evidence="7">
    <location>
        <begin position="301"/>
        <end position="323"/>
    </location>
</feature>
<evidence type="ECO:0000256" key="7">
    <source>
        <dbReference type="SAM" id="Phobius"/>
    </source>
</evidence>
<feature type="transmembrane region" description="Helical" evidence="7">
    <location>
        <begin position="270"/>
        <end position="294"/>
    </location>
</feature>
<dbReference type="GO" id="GO:0034040">
    <property type="term" value="F:ATPase-coupled lipid transmembrane transporter activity"/>
    <property type="evidence" value="ECO:0007669"/>
    <property type="project" value="TreeGrafter"/>
</dbReference>
<dbReference type="Pfam" id="PF00005">
    <property type="entry name" value="ABC_tran"/>
    <property type="match status" value="1"/>
</dbReference>
<feature type="domain" description="ABC transporter" evidence="8">
    <location>
        <begin position="360"/>
        <end position="597"/>
    </location>
</feature>
<dbReference type="GO" id="GO:0005886">
    <property type="term" value="C:plasma membrane"/>
    <property type="evidence" value="ECO:0007669"/>
    <property type="project" value="UniProtKB-SubCell"/>
</dbReference>
<keyword evidence="6 7" id="KW-0472">Membrane</keyword>
<dbReference type="Proteomes" id="UP000245283">
    <property type="component" value="Unassembled WGS sequence"/>
</dbReference>
<comment type="subcellular location">
    <subcellularLocation>
        <location evidence="1">Cell membrane</location>
        <topology evidence="1">Multi-pass membrane protein</topology>
    </subcellularLocation>
</comment>
<name>A0A2V1KAR6_9ACTO</name>
<dbReference type="SMART" id="SM00382">
    <property type="entry name" value="AAA"/>
    <property type="match status" value="1"/>
</dbReference>
<evidence type="ECO:0000256" key="1">
    <source>
        <dbReference type="ARBA" id="ARBA00004651"/>
    </source>
</evidence>
<feature type="transmembrane region" description="Helical" evidence="7">
    <location>
        <begin position="51"/>
        <end position="70"/>
    </location>
</feature>
<dbReference type="OrthoDB" id="9806127at2"/>
<keyword evidence="10" id="KW-1185">Reference proteome</keyword>
<evidence type="ECO:0000256" key="4">
    <source>
        <dbReference type="ARBA" id="ARBA00022840"/>
    </source>
</evidence>
<dbReference type="InterPro" id="IPR003593">
    <property type="entry name" value="AAA+_ATPase"/>
</dbReference>
<feature type="transmembrane region" description="Helical" evidence="7">
    <location>
        <begin position="82"/>
        <end position="101"/>
    </location>
</feature>
<evidence type="ECO:0000259" key="8">
    <source>
        <dbReference type="PROSITE" id="PS50893"/>
    </source>
</evidence>
<accession>A0A2V1KAR6</accession>
<keyword evidence="3" id="KW-0547">Nucleotide-binding</keyword>
<dbReference type="InterPro" id="IPR017871">
    <property type="entry name" value="ABC_transporter-like_CS"/>
</dbReference>
<dbReference type="InterPro" id="IPR003439">
    <property type="entry name" value="ABC_transporter-like_ATP-bd"/>
</dbReference>
<keyword evidence="2 7" id="KW-0812">Transmembrane</keyword>
<dbReference type="SUPFAM" id="SSF52540">
    <property type="entry name" value="P-loop containing nucleoside triphosphate hydrolases"/>
    <property type="match status" value="1"/>
</dbReference>
<evidence type="ECO:0000313" key="9">
    <source>
        <dbReference type="EMBL" id="PWF27545.1"/>
    </source>
</evidence>
<evidence type="ECO:0000256" key="2">
    <source>
        <dbReference type="ARBA" id="ARBA00022692"/>
    </source>
</evidence>
<keyword evidence="5 7" id="KW-1133">Transmembrane helix</keyword>
<dbReference type="EMBL" id="QETB01000001">
    <property type="protein sequence ID" value="PWF27545.1"/>
    <property type="molecule type" value="Genomic_DNA"/>
</dbReference>
<evidence type="ECO:0000256" key="3">
    <source>
        <dbReference type="ARBA" id="ARBA00022741"/>
    </source>
</evidence>
<gene>
    <name evidence="9" type="ORF">DD236_03985</name>
</gene>